<gene>
    <name evidence="4" type="ORF">AAW00_06540</name>
</gene>
<organism evidence="4 5">
    <name type="scientific">Aurantiacibacter luteus</name>
    <dbReference type="NCBI Taxonomy" id="1581420"/>
    <lineage>
        <taxon>Bacteria</taxon>
        <taxon>Pseudomonadati</taxon>
        <taxon>Pseudomonadota</taxon>
        <taxon>Alphaproteobacteria</taxon>
        <taxon>Sphingomonadales</taxon>
        <taxon>Erythrobacteraceae</taxon>
        <taxon>Aurantiacibacter</taxon>
    </lineage>
</organism>
<keyword evidence="2 4" id="KW-0067">ATP-binding</keyword>
<proteinExistence type="predicted"/>
<dbReference type="InterPro" id="IPR050334">
    <property type="entry name" value="Molybdenum_import_ModC"/>
</dbReference>
<dbReference type="SUPFAM" id="SSF52540">
    <property type="entry name" value="P-loop containing nucleoside triphosphate hydrolases"/>
    <property type="match status" value="1"/>
</dbReference>
<dbReference type="EMBL" id="LBHB01000002">
    <property type="protein sequence ID" value="KLE33972.1"/>
    <property type="molecule type" value="Genomic_DNA"/>
</dbReference>
<name>A0A0G9MT63_9SPHN</name>
<keyword evidence="1" id="KW-0547">Nucleotide-binding</keyword>
<dbReference type="AlphaFoldDB" id="A0A0G9MT63"/>
<reference evidence="4 5" key="1">
    <citation type="submission" date="2015-04" db="EMBL/GenBank/DDBJ databases">
        <title>The draft genome sequence of Erythrobacter luteus KA37.</title>
        <authorList>
            <person name="Zhuang L."/>
            <person name="Liu Y."/>
            <person name="Shao Z."/>
        </authorList>
    </citation>
    <scope>NUCLEOTIDE SEQUENCE [LARGE SCALE GENOMIC DNA]</scope>
    <source>
        <strain evidence="4 5">KA37</strain>
    </source>
</reference>
<sequence>MSFDLDCTVQPGDRPIRASFSSNARLTALVGPSGAGKTSVLNAIAGTLHPISGRIVAAGEVLFDSAAGVDLPPEARGAGYVFQDARLFPHRRVLANLTYGEKLARRAGWIGRDEVVDLLGIGHLLDRWPATLSGGEVRRVAIARALLCAPRFLLLDEPLSSLDAEKAERLAALIERIRDEISVPILLVSHSAEEVERLAEQVVTLT</sequence>
<evidence type="ECO:0000313" key="4">
    <source>
        <dbReference type="EMBL" id="KLE33972.1"/>
    </source>
</evidence>
<dbReference type="STRING" id="1581420.AAW00_06540"/>
<feature type="domain" description="ABC transporter" evidence="3">
    <location>
        <begin position="2"/>
        <end position="206"/>
    </location>
</feature>
<dbReference type="InterPro" id="IPR003593">
    <property type="entry name" value="AAA+_ATPase"/>
</dbReference>
<dbReference type="PATRIC" id="fig|1581420.6.peg.1330"/>
<keyword evidence="5" id="KW-1185">Reference proteome</keyword>
<dbReference type="Proteomes" id="UP000053464">
    <property type="component" value="Unassembled WGS sequence"/>
</dbReference>
<accession>A0A0G9MT63</accession>
<protein>
    <submittedName>
        <fullName evidence="4">Molybdenum ABC transporter ATP-binding protein</fullName>
    </submittedName>
</protein>
<dbReference type="PANTHER" id="PTHR43514">
    <property type="entry name" value="ABC TRANSPORTER I FAMILY MEMBER 10"/>
    <property type="match status" value="1"/>
</dbReference>
<evidence type="ECO:0000313" key="5">
    <source>
        <dbReference type="Proteomes" id="UP000053464"/>
    </source>
</evidence>
<evidence type="ECO:0000259" key="3">
    <source>
        <dbReference type="PROSITE" id="PS50893"/>
    </source>
</evidence>
<evidence type="ECO:0000256" key="1">
    <source>
        <dbReference type="ARBA" id="ARBA00022741"/>
    </source>
</evidence>
<dbReference type="PROSITE" id="PS50893">
    <property type="entry name" value="ABC_TRANSPORTER_2"/>
    <property type="match status" value="1"/>
</dbReference>
<dbReference type="Gene3D" id="3.40.50.300">
    <property type="entry name" value="P-loop containing nucleotide triphosphate hydrolases"/>
    <property type="match status" value="1"/>
</dbReference>
<dbReference type="InterPro" id="IPR027417">
    <property type="entry name" value="P-loop_NTPase"/>
</dbReference>
<dbReference type="SMART" id="SM00382">
    <property type="entry name" value="AAA"/>
    <property type="match status" value="1"/>
</dbReference>
<dbReference type="GO" id="GO:0005524">
    <property type="term" value="F:ATP binding"/>
    <property type="evidence" value="ECO:0007669"/>
    <property type="project" value="UniProtKB-KW"/>
</dbReference>
<dbReference type="GO" id="GO:0016887">
    <property type="term" value="F:ATP hydrolysis activity"/>
    <property type="evidence" value="ECO:0007669"/>
    <property type="project" value="InterPro"/>
</dbReference>
<evidence type="ECO:0000256" key="2">
    <source>
        <dbReference type="ARBA" id="ARBA00022840"/>
    </source>
</evidence>
<dbReference type="PANTHER" id="PTHR43514:SF4">
    <property type="entry name" value="ABC TRANSPORTER I FAMILY MEMBER 10"/>
    <property type="match status" value="1"/>
</dbReference>
<comment type="caution">
    <text evidence="4">The sequence shown here is derived from an EMBL/GenBank/DDBJ whole genome shotgun (WGS) entry which is preliminary data.</text>
</comment>
<dbReference type="InterPro" id="IPR003439">
    <property type="entry name" value="ABC_transporter-like_ATP-bd"/>
</dbReference>
<dbReference type="RefSeq" id="WP_047003621.1">
    <property type="nucleotide sequence ID" value="NZ_LBHB01000002.1"/>
</dbReference>
<dbReference type="Pfam" id="PF00005">
    <property type="entry name" value="ABC_tran"/>
    <property type="match status" value="1"/>
</dbReference>
<dbReference type="OrthoDB" id="9802264at2"/>